<dbReference type="AlphaFoldDB" id="A0ABD7V1H3"/>
<feature type="domain" description="PE" evidence="1">
    <location>
        <begin position="7"/>
        <end position="94"/>
    </location>
</feature>
<dbReference type="SUPFAM" id="SSF140459">
    <property type="entry name" value="PE/PPE dimer-like"/>
    <property type="match status" value="1"/>
</dbReference>
<reference evidence="2 3" key="1">
    <citation type="submission" date="2019-02" db="EMBL/GenBank/DDBJ databases">
        <authorList>
            <consortium name="Pathogen Informatics"/>
        </authorList>
    </citation>
    <scope>NUCLEOTIDE SEQUENCE [LARGE SCALE GENOMIC DNA]</scope>
    <source>
        <strain evidence="2 3">3012STDY6756503</strain>
    </source>
</reference>
<dbReference type="InterPro" id="IPR000084">
    <property type="entry name" value="PE-PGRS_N"/>
</dbReference>
<dbReference type="EMBL" id="CAACYD010000006">
    <property type="protein sequence ID" value="VFA87980.1"/>
    <property type="molecule type" value="Genomic_DNA"/>
</dbReference>
<dbReference type="Pfam" id="PF00934">
    <property type="entry name" value="PE"/>
    <property type="match status" value="1"/>
</dbReference>
<organism evidence="2 3">
    <name type="scientific">Gordonia paraffinivorans</name>
    <dbReference type="NCBI Taxonomy" id="175628"/>
    <lineage>
        <taxon>Bacteria</taxon>
        <taxon>Bacillati</taxon>
        <taxon>Actinomycetota</taxon>
        <taxon>Actinomycetes</taxon>
        <taxon>Mycobacteriales</taxon>
        <taxon>Gordoniaceae</taxon>
        <taxon>Gordonia</taxon>
    </lineage>
</organism>
<protein>
    <submittedName>
        <fullName evidence="2">PE family</fullName>
    </submittedName>
</protein>
<comment type="caution">
    <text evidence="2">The sequence shown here is derived from an EMBL/GenBank/DDBJ whole genome shotgun (WGS) entry which is preliminary data.</text>
</comment>
<proteinExistence type="predicted"/>
<gene>
    <name evidence="2" type="ORF">NCTC8139_01522</name>
</gene>
<dbReference type="InterPro" id="IPR038332">
    <property type="entry name" value="PPE_sf"/>
</dbReference>
<evidence type="ECO:0000259" key="1">
    <source>
        <dbReference type="Pfam" id="PF00934"/>
    </source>
</evidence>
<dbReference type="Gene3D" id="1.10.287.850">
    <property type="entry name" value="HP0062-like domain"/>
    <property type="match status" value="1"/>
</dbReference>
<accession>A0ABD7V1H3</accession>
<dbReference type="RefSeq" id="WP_131733906.1">
    <property type="nucleotide sequence ID" value="NZ_CAACYD010000006.1"/>
</dbReference>
<evidence type="ECO:0000313" key="2">
    <source>
        <dbReference type="EMBL" id="VFA87980.1"/>
    </source>
</evidence>
<dbReference type="Proteomes" id="UP000360750">
    <property type="component" value="Unassembled WGS sequence"/>
</dbReference>
<name>A0ABD7V1H3_9ACTN</name>
<evidence type="ECO:0000313" key="3">
    <source>
        <dbReference type="Proteomes" id="UP000360750"/>
    </source>
</evidence>
<sequence>MSDNQIRVEPAELVTAAADLDKIADRLESTLVGTRDALSVPAQGRDEVSLAAAASFTTVAEKFGQDTASGVLEMRKIAATLRAQAAGLMDGDADASAALRV</sequence>
<dbReference type="GeneID" id="60749544"/>